<reference evidence="4" key="1">
    <citation type="submission" date="2016-10" db="EMBL/GenBank/DDBJ databases">
        <authorList>
            <person name="Varghese N."/>
            <person name="Submissions S."/>
        </authorList>
    </citation>
    <scope>NUCLEOTIDE SEQUENCE [LARGE SCALE GENOMIC DNA]</scope>
    <source>
        <strain evidence="4">DSM 16995</strain>
    </source>
</reference>
<dbReference type="PANTHER" id="PTHR30032">
    <property type="entry name" value="N-ACETYLMURAMOYL-L-ALANINE AMIDASE-RELATED"/>
    <property type="match status" value="1"/>
</dbReference>
<dbReference type="InterPro" id="IPR019734">
    <property type="entry name" value="TPR_rpt"/>
</dbReference>
<dbReference type="EMBL" id="FNGA01000003">
    <property type="protein sequence ID" value="SDL06679.1"/>
    <property type="molecule type" value="Genomic_DNA"/>
</dbReference>
<dbReference type="Pfam" id="PF08486">
    <property type="entry name" value="SpoIID"/>
    <property type="match status" value="1"/>
</dbReference>
<feature type="domain" description="Sporulation stage II protein D amidase enhancer LytB N-terminal" evidence="2">
    <location>
        <begin position="292"/>
        <end position="382"/>
    </location>
</feature>
<dbReference type="Pfam" id="PF13174">
    <property type="entry name" value="TPR_6"/>
    <property type="match status" value="2"/>
</dbReference>
<proteinExistence type="predicted"/>
<dbReference type="PANTHER" id="PTHR30032:SF4">
    <property type="entry name" value="AMIDASE ENHANCER"/>
    <property type="match status" value="1"/>
</dbReference>
<dbReference type="NCBIfam" id="TIGR02669">
    <property type="entry name" value="SpoIID_LytB"/>
    <property type="match status" value="1"/>
</dbReference>
<keyword evidence="1" id="KW-0802">TPR repeat</keyword>
<keyword evidence="4" id="KW-1185">Reference proteome</keyword>
<dbReference type="GO" id="GO:0030435">
    <property type="term" value="P:sporulation resulting in formation of a cellular spore"/>
    <property type="evidence" value="ECO:0007669"/>
    <property type="project" value="InterPro"/>
</dbReference>
<dbReference type="InterPro" id="IPR013486">
    <property type="entry name" value="SpoIID/LytB"/>
</dbReference>
<dbReference type="SUPFAM" id="SSF48452">
    <property type="entry name" value="TPR-like"/>
    <property type="match status" value="1"/>
</dbReference>
<protein>
    <submittedName>
        <fullName evidence="3">Stage II sporulation protein D</fullName>
    </submittedName>
</protein>
<dbReference type="AlphaFoldDB" id="A0A1G9H1C9"/>
<dbReference type="GO" id="GO:0030288">
    <property type="term" value="C:outer membrane-bounded periplasmic space"/>
    <property type="evidence" value="ECO:0007669"/>
    <property type="project" value="TreeGrafter"/>
</dbReference>
<gene>
    <name evidence="3" type="ORF">SAMN05660337_1964</name>
</gene>
<dbReference type="InterPro" id="IPR051922">
    <property type="entry name" value="Bact_Sporulation_Assoc"/>
</dbReference>
<dbReference type="InterPro" id="IPR011990">
    <property type="entry name" value="TPR-like_helical_dom_sf"/>
</dbReference>
<feature type="repeat" description="TPR" evidence="1">
    <location>
        <begin position="142"/>
        <end position="175"/>
    </location>
</feature>
<evidence type="ECO:0000313" key="3">
    <source>
        <dbReference type="EMBL" id="SDL06679.1"/>
    </source>
</evidence>
<dbReference type="PROSITE" id="PS50005">
    <property type="entry name" value="TPR"/>
    <property type="match status" value="1"/>
</dbReference>
<dbReference type="InterPro" id="IPR013693">
    <property type="entry name" value="SpoIID/LytB_N"/>
</dbReference>
<organism evidence="3 4">
    <name type="scientific">Maridesulfovibrio ferrireducens</name>
    <dbReference type="NCBI Taxonomy" id="246191"/>
    <lineage>
        <taxon>Bacteria</taxon>
        <taxon>Pseudomonadati</taxon>
        <taxon>Thermodesulfobacteriota</taxon>
        <taxon>Desulfovibrionia</taxon>
        <taxon>Desulfovibrionales</taxon>
        <taxon>Desulfovibrionaceae</taxon>
        <taxon>Maridesulfovibrio</taxon>
    </lineage>
</organism>
<sequence>MQAEAIRFLICIRRRDIIMKKYNSVLFISLLAAILFCGPVLSESASAASRIPMTAQQYSPSDLEDQVQAQWHINYASYLIDIGKYFEALEQYDTAIDYSPLAKTRAHAMFGKAMVLSTFLDDPEKAAEIYKEVGKKYPEQAETSLYRLGFLYYQMSKYEQSRSVFKEYIKKFPVGRFRYQAEAIISTMKEPVKPEPEVKPAPVGEEPDLRVCLSRRVNSMTVSVGTKNDEICAGELGCGTEYKVGISGNKLALNGRKVTATRIKFTSKVPLKVAYGKESKKVRGVVDVSIRRGKLLILNIVSIEEYLKSVVPAESYASWPEETLKAQAVAARTYAYYQKLHRTHLFYDVYADTYDQMYAGVDREDKRTNKAVKDTRGQVVLYKKKPILSQYTANSGGFTADSKAIFGAGKKYLIAQKDPASLKGKMASWNRKFRSGDIEAKLKKIGISVPGIQSIEALEKGPSGRIIKVRIKYKGGQKDVRTRTTLGSSRVLSLPDILLKIEKKKDYYVFTGHGWGHGVGYSQWGAAEMGKKDKYSTILDFYYPDTDLKQLW</sequence>
<dbReference type="Gene3D" id="1.25.40.10">
    <property type="entry name" value="Tetratricopeptide repeat domain"/>
    <property type="match status" value="1"/>
</dbReference>
<evidence type="ECO:0000313" key="4">
    <source>
        <dbReference type="Proteomes" id="UP000199053"/>
    </source>
</evidence>
<dbReference type="STRING" id="246191.SAMN05660337_1964"/>
<accession>A0A1G9H1C9</accession>
<name>A0A1G9H1C9_9BACT</name>
<dbReference type="Proteomes" id="UP000199053">
    <property type="component" value="Unassembled WGS sequence"/>
</dbReference>
<evidence type="ECO:0000256" key="1">
    <source>
        <dbReference type="PROSITE-ProRule" id="PRU00339"/>
    </source>
</evidence>
<evidence type="ECO:0000259" key="2">
    <source>
        <dbReference type="Pfam" id="PF08486"/>
    </source>
</evidence>